<keyword evidence="3" id="KW-1185">Reference proteome</keyword>
<evidence type="ECO:0000313" key="3">
    <source>
        <dbReference type="Proteomes" id="UP000053780"/>
    </source>
</evidence>
<dbReference type="EMBL" id="KE647018">
    <property type="protein sequence ID" value="EQB62075.1"/>
    <property type="molecule type" value="Genomic_DNA"/>
</dbReference>
<dbReference type="Pfam" id="PF13843">
    <property type="entry name" value="DDE_Tnp_1_7"/>
    <property type="match status" value="1"/>
</dbReference>
<dbReference type="OrthoDB" id="2400393at2759"/>
<evidence type="ECO:0000313" key="2">
    <source>
        <dbReference type="EMBL" id="EQB62075.1"/>
    </source>
</evidence>
<dbReference type="InterPro" id="IPR029526">
    <property type="entry name" value="PGBD"/>
</dbReference>
<gene>
    <name evidence="2" type="ORF">NAPIS_ORF00349</name>
</gene>
<dbReference type="VEuPathDB" id="MicrosporidiaDB:NAPIS_ORF00349"/>
<dbReference type="PANTHER" id="PTHR46599">
    <property type="entry name" value="PIGGYBAC TRANSPOSABLE ELEMENT-DERIVED PROTEIN 4"/>
    <property type="match status" value="1"/>
</dbReference>
<evidence type="ECO:0000259" key="1">
    <source>
        <dbReference type="Pfam" id="PF13843"/>
    </source>
</evidence>
<name>T0MM39_9MICR</name>
<organism evidence="2 3">
    <name type="scientific">Vairimorpha apis BRL 01</name>
    <dbReference type="NCBI Taxonomy" id="1037528"/>
    <lineage>
        <taxon>Eukaryota</taxon>
        <taxon>Fungi</taxon>
        <taxon>Fungi incertae sedis</taxon>
        <taxon>Microsporidia</taxon>
        <taxon>Nosematidae</taxon>
        <taxon>Vairimorpha</taxon>
    </lineage>
</organism>
<dbReference type="PANTHER" id="PTHR46599:SF3">
    <property type="entry name" value="PIGGYBAC TRANSPOSABLE ELEMENT-DERIVED PROTEIN 4"/>
    <property type="match status" value="1"/>
</dbReference>
<accession>T0MM39</accession>
<sequence>MDMELSDSDEPINRNKRKASRLRILSSSSDEEVVFGNSDMNECSSEEEDVVSISENEDGVEKWQAVKEITSVINEYLEEEKFLYDTDCNDPFALYKLFFTDYILEMIVEETNKYATQGIKNSSSSSRIHQKAWQSVTKDEVNTFIGILLIMGVVQLPEIRLYWSNKDMYANARIKKAMKRDRFLSILKFLHFADNTTARTEDRLYKIRNIFETIVDSFKSSIRPGKDIVIDESMVPWRGRLRFRQYIPGKRHKYGVKLYKLCLPDGYTYNIEIYAGKNNTIIKKSHSHDVVMRLLNGLLFEGRILFTDGYYTSVPLGEELLQNNTFICGTVKINKKFLPPQAKQKQKRGELMHFENRSGVKFLKWTDKRPVCMLTTSKNHRCKFVTGTNGKVKPDAVFDYNIAKKGVDLSDQLSGYYSCLRKTIKWYRKVVIQLICGTSLVNAWYIHKRWGTKNMNLLQFREVIIDRLLVEEQIYCPIPSRKHVLQSYEGSARESRKRCKECYKKLSEKKGRDYATNKTTRVKTYCGQCKGQPALCLKCFNKLHKKQ</sequence>
<feature type="domain" description="PiggyBac transposable element-derived protein" evidence="1">
    <location>
        <begin position="90"/>
        <end position="444"/>
    </location>
</feature>
<dbReference type="AlphaFoldDB" id="T0MM39"/>
<proteinExistence type="predicted"/>
<protein>
    <submittedName>
        <fullName evidence="2">Piggybac-derived 2 (Agap012114-pa)</fullName>
    </submittedName>
</protein>
<dbReference type="HOGENOM" id="CLU_013052_3_2_1"/>
<reference evidence="2 3" key="1">
    <citation type="journal article" date="2013" name="BMC Genomics">
        <title>Genome sequencing and comparative genomics of honey bee microsporidia, Nosema apis reveal novel insights into host-parasite interactions.</title>
        <authorList>
            <person name="Chen Yp."/>
            <person name="Pettis J.S."/>
            <person name="Zhao Y."/>
            <person name="Liu X."/>
            <person name="Tallon L.J."/>
            <person name="Sadzewicz L.D."/>
            <person name="Li R."/>
            <person name="Zheng H."/>
            <person name="Huang S."/>
            <person name="Zhang X."/>
            <person name="Hamilton M.C."/>
            <person name="Pernal S.F."/>
            <person name="Melathopoulos A.P."/>
            <person name="Yan X."/>
            <person name="Evans J.D."/>
        </authorList>
    </citation>
    <scope>NUCLEOTIDE SEQUENCE [LARGE SCALE GENOMIC DNA]</scope>
    <source>
        <strain evidence="2 3">BRL 01</strain>
    </source>
</reference>
<dbReference type="Proteomes" id="UP000053780">
    <property type="component" value="Unassembled WGS sequence"/>
</dbReference>